<feature type="region of interest" description="Disordered" evidence="2">
    <location>
        <begin position="428"/>
        <end position="458"/>
    </location>
</feature>
<feature type="region of interest" description="Disordered" evidence="2">
    <location>
        <begin position="288"/>
        <end position="307"/>
    </location>
</feature>
<name>A0A6A5R055_AMPQU</name>
<protein>
    <submittedName>
        <fullName evidence="3">Uncharacterized protein</fullName>
    </submittedName>
</protein>
<feature type="compositionally biased region" description="Polar residues" evidence="2">
    <location>
        <begin position="592"/>
        <end position="605"/>
    </location>
</feature>
<dbReference type="OrthoDB" id="5430717at2759"/>
<evidence type="ECO:0000256" key="1">
    <source>
        <dbReference type="SAM" id="Coils"/>
    </source>
</evidence>
<feature type="region of interest" description="Disordered" evidence="2">
    <location>
        <begin position="26"/>
        <end position="90"/>
    </location>
</feature>
<dbReference type="AlphaFoldDB" id="A0A6A5R055"/>
<feature type="compositionally biased region" description="Low complexity" evidence="2">
    <location>
        <begin position="578"/>
        <end position="591"/>
    </location>
</feature>
<gene>
    <name evidence="3" type="ORF">BDU57DRAFT_464605</name>
</gene>
<feature type="coiled-coil region" evidence="1">
    <location>
        <begin position="161"/>
        <end position="188"/>
    </location>
</feature>
<evidence type="ECO:0000256" key="2">
    <source>
        <dbReference type="SAM" id="MobiDB-lite"/>
    </source>
</evidence>
<evidence type="ECO:0000313" key="3">
    <source>
        <dbReference type="EMBL" id="KAF1920304.1"/>
    </source>
</evidence>
<dbReference type="Proteomes" id="UP000800096">
    <property type="component" value="Unassembled WGS sequence"/>
</dbReference>
<reference evidence="3" key="1">
    <citation type="journal article" date="2020" name="Stud. Mycol.">
        <title>101 Dothideomycetes genomes: a test case for predicting lifestyles and emergence of pathogens.</title>
        <authorList>
            <person name="Haridas S."/>
            <person name="Albert R."/>
            <person name="Binder M."/>
            <person name="Bloem J."/>
            <person name="Labutti K."/>
            <person name="Salamov A."/>
            <person name="Andreopoulos B."/>
            <person name="Baker S."/>
            <person name="Barry K."/>
            <person name="Bills G."/>
            <person name="Bluhm B."/>
            <person name="Cannon C."/>
            <person name="Castanera R."/>
            <person name="Culley D."/>
            <person name="Daum C."/>
            <person name="Ezra D."/>
            <person name="Gonzalez J."/>
            <person name="Henrissat B."/>
            <person name="Kuo A."/>
            <person name="Liang C."/>
            <person name="Lipzen A."/>
            <person name="Lutzoni F."/>
            <person name="Magnuson J."/>
            <person name="Mondo S."/>
            <person name="Nolan M."/>
            <person name="Ohm R."/>
            <person name="Pangilinan J."/>
            <person name="Park H.-J."/>
            <person name="Ramirez L."/>
            <person name="Alfaro M."/>
            <person name="Sun H."/>
            <person name="Tritt A."/>
            <person name="Yoshinaga Y."/>
            <person name="Zwiers L.-H."/>
            <person name="Turgeon B."/>
            <person name="Goodwin S."/>
            <person name="Spatafora J."/>
            <person name="Crous P."/>
            <person name="Grigoriev I."/>
        </authorList>
    </citation>
    <scope>NUCLEOTIDE SEQUENCE</scope>
    <source>
        <strain evidence="3">HMLAC05119</strain>
    </source>
</reference>
<feature type="region of interest" description="Disordered" evidence="2">
    <location>
        <begin position="578"/>
        <end position="611"/>
    </location>
</feature>
<keyword evidence="4" id="KW-1185">Reference proteome</keyword>
<feature type="compositionally biased region" description="Basic and acidic residues" evidence="2">
    <location>
        <begin position="71"/>
        <end position="89"/>
    </location>
</feature>
<keyword evidence="1" id="KW-0175">Coiled coil</keyword>
<evidence type="ECO:0000313" key="4">
    <source>
        <dbReference type="Proteomes" id="UP000800096"/>
    </source>
</evidence>
<sequence length="671" mass="74445">MPDNITTGWRKKITSKPKEFQPPRLNIIDTTTADDSSEKRRHHGWRMTIQASRPSTPVSAPPVTPTLEEPVEARGERSAPLTPRRDSRPKLNRYTSLFSSFKDTPKGPLFDEPWNNTQPPPEPYTDPELAIQSIRSHMVSFSMKPIPLEHNSNLFRIFEAFHKMTGDKERLEVELQKARQDIERNEQDWFNQEQQYGEEIRRLELLMAQGTKGVEGVLQARQGTVVNRKRMHRSTISNSQPSTLTKFMTPAQIDAEIQSRSQKVLLQRPASPSTKMAALSRRFPGKADADLEIGTPPDKRDQTSTLTRKVQSELDLNRLGRRQSITISTGRSSIASGFSDGSGDPLPDEISSSRVIPKLDCDAFIALRELGSLVARRRGIDADRYVEGIMELLSGDATDEDYLGKIEPTEELQHHSTTVIEVEKLEQSTTVPQQHLRRFQSQPQLSQLSNNPKRRRHFSFEPGEDQLHALREEYLPASSQRDGGSTGRTLANLADVAGADVELPPENAGLQFAAPNHDADNGTKIPSPVHAFGSMRRKASISSMHSVPARVNDGRYDSQSSISQASILTAFRDNQMDSLRPGSIASSRSSSYKNQGSAEVSPSSKDGTKGIGVRNSVAQLTTEHANHTAVPQRNSHAKSITKPSTAGLLFRAPGKTGKPTCKENEAHGRLC</sequence>
<feature type="compositionally biased region" description="Low complexity" evidence="2">
    <location>
        <begin position="440"/>
        <end position="451"/>
    </location>
</feature>
<organism evidence="3 4">
    <name type="scientific">Ampelomyces quisqualis</name>
    <name type="common">Powdery mildew agent</name>
    <dbReference type="NCBI Taxonomy" id="50730"/>
    <lineage>
        <taxon>Eukaryota</taxon>
        <taxon>Fungi</taxon>
        <taxon>Dikarya</taxon>
        <taxon>Ascomycota</taxon>
        <taxon>Pezizomycotina</taxon>
        <taxon>Dothideomycetes</taxon>
        <taxon>Pleosporomycetidae</taxon>
        <taxon>Pleosporales</taxon>
        <taxon>Pleosporineae</taxon>
        <taxon>Phaeosphaeriaceae</taxon>
        <taxon>Ampelomyces</taxon>
    </lineage>
</organism>
<feature type="compositionally biased region" description="Basic and acidic residues" evidence="2">
    <location>
        <begin position="660"/>
        <end position="671"/>
    </location>
</feature>
<feature type="region of interest" description="Disordered" evidence="2">
    <location>
        <begin position="1"/>
        <end position="20"/>
    </location>
</feature>
<proteinExistence type="predicted"/>
<dbReference type="EMBL" id="ML979132">
    <property type="protein sequence ID" value="KAF1920304.1"/>
    <property type="molecule type" value="Genomic_DNA"/>
</dbReference>
<accession>A0A6A5R055</accession>
<feature type="region of interest" description="Disordered" evidence="2">
    <location>
        <begin position="648"/>
        <end position="671"/>
    </location>
</feature>